<dbReference type="SUPFAM" id="SSF46785">
    <property type="entry name" value="Winged helix' DNA-binding domain"/>
    <property type="match status" value="1"/>
</dbReference>
<organism evidence="6 7">
    <name type="scientific">Hortaea werneckii</name>
    <name type="common">Black yeast</name>
    <name type="synonym">Cladosporium werneckii</name>
    <dbReference type="NCBI Taxonomy" id="91943"/>
    <lineage>
        <taxon>Eukaryota</taxon>
        <taxon>Fungi</taxon>
        <taxon>Dikarya</taxon>
        <taxon>Ascomycota</taxon>
        <taxon>Pezizomycotina</taxon>
        <taxon>Dothideomycetes</taxon>
        <taxon>Dothideomycetidae</taxon>
        <taxon>Mycosphaerellales</taxon>
        <taxon>Teratosphaeriaceae</taxon>
        <taxon>Hortaea</taxon>
    </lineage>
</organism>
<keyword evidence="2" id="KW-0808">Transferase</keyword>
<feature type="domain" description="O-methyltransferase C-terminal" evidence="5">
    <location>
        <begin position="274"/>
        <end position="413"/>
    </location>
</feature>
<keyword evidence="3" id="KW-0949">S-adenosyl-L-methionine</keyword>
<dbReference type="Proteomes" id="UP000269276">
    <property type="component" value="Unassembled WGS sequence"/>
</dbReference>
<evidence type="ECO:0000313" key="6">
    <source>
        <dbReference type="EMBL" id="RMY68590.1"/>
    </source>
</evidence>
<dbReference type="InterPro" id="IPR029063">
    <property type="entry name" value="SAM-dependent_MTases_sf"/>
</dbReference>
<dbReference type="InterPro" id="IPR036390">
    <property type="entry name" value="WH_DNA-bd_sf"/>
</dbReference>
<dbReference type="GO" id="GO:0032259">
    <property type="term" value="P:methylation"/>
    <property type="evidence" value="ECO:0007669"/>
    <property type="project" value="UniProtKB-KW"/>
</dbReference>
<feature type="region of interest" description="Disordered" evidence="4">
    <location>
        <begin position="1"/>
        <end position="23"/>
    </location>
</feature>
<evidence type="ECO:0000256" key="2">
    <source>
        <dbReference type="ARBA" id="ARBA00022679"/>
    </source>
</evidence>
<evidence type="ECO:0000256" key="4">
    <source>
        <dbReference type="SAM" id="MobiDB-lite"/>
    </source>
</evidence>
<protein>
    <recommendedName>
        <fullName evidence="5">O-methyltransferase C-terminal domain-containing protein</fullName>
    </recommendedName>
</protein>
<sequence length="438" mass="48137">MQNGHSNGASQRQDETQGKRGAGNCAEVSMSVPVSTALSSSNPAIVDTCAKDIARLGETFSSTDNATRQELLRRSRELVLALETPRETMIRHCWAEPAAYMAITFGVNQGLFDTMVANGDRPSKVTELAASLDVESSLLARIMRHLAAMGYISETDFGEYRLTNLSKSLTIPIIKDGYPCLAGGARTALDKFPEYAARTGCREPDSVDQGPYQYAFDTPLNFFAYLQANNPLGTQFNNHMGGYRQGRPSWMDTDFFPVRERLVKGARNDPDAVLLVDVGGNVGHDLAEFRQKHGSAVGRVVLQDLPPVLGQIEALDASIERMPHDFFTEQPVKGARAYYMHSVLHDWPDDTCVSILSSLRGAMVPGYSKLLINENVIPDTGAHWEATALDMMMLTLLAAKERTATQWRHLIEEIAGLKIVKIWDVGAGVESLIECELP</sequence>
<dbReference type="InterPro" id="IPR001077">
    <property type="entry name" value="COMT_C"/>
</dbReference>
<dbReference type="PANTHER" id="PTHR43712">
    <property type="entry name" value="PUTATIVE (AFU_ORTHOLOGUE AFUA_4G14580)-RELATED"/>
    <property type="match status" value="1"/>
</dbReference>
<accession>A0A3M7DWQ0</accession>
<gene>
    <name evidence="6" type="ORF">D0863_07005</name>
</gene>
<dbReference type="InterPro" id="IPR036388">
    <property type="entry name" value="WH-like_DNA-bd_sf"/>
</dbReference>
<evidence type="ECO:0000256" key="1">
    <source>
        <dbReference type="ARBA" id="ARBA00022603"/>
    </source>
</evidence>
<reference evidence="6 7" key="1">
    <citation type="journal article" date="2018" name="BMC Genomics">
        <title>Genomic evidence for intraspecific hybridization in a clonal and extremely halotolerant yeast.</title>
        <authorList>
            <person name="Gostincar C."/>
            <person name="Stajich J.E."/>
            <person name="Zupancic J."/>
            <person name="Zalar P."/>
            <person name="Gunde-Cimerman N."/>
        </authorList>
    </citation>
    <scope>NUCLEOTIDE SEQUENCE [LARGE SCALE GENOMIC DNA]</scope>
    <source>
        <strain evidence="6 7">EXF-2682</strain>
    </source>
</reference>
<name>A0A3M7DWQ0_HORWE</name>
<feature type="compositionally biased region" description="Polar residues" evidence="4">
    <location>
        <begin position="1"/>
        <end position="11"/>
    </location>
</feature>
<dbReference type="InterPro" id="IPR016461">
    <property type="entry name" value="COMT-like"/>
</dbReference>
<dbReference type="PROSITE" id="PS51683">
    <property type="entry name" value="SAM_OMT_II"/>
    <property type="match status" value="1"/>
</dbReference>
<dbReference type="Gene3D" id="1.10.10.10">
    <property type="entry name" value="Winged helix-like DNA-binding domain superfamily/Winged helix DNA-binding domain"/>
    <property type="match status" value="1"/>
</dbReference>
<dbReference type="Gene3D" id="3.40.50.150">
    <property type="entry name" value="Vaccinia Virus protein VP39"/>
    <property type="match status" value="1"/>
</dbReference>
<evidence type="ECO:0000256" key="3">
    <source>
        <dbReference type="ARBA" id="ARBA00022691"/>
    </source>
</evidence>
<dbReference type="VEuPathDB" id="FungiDB:BTJ68_08329"/>
<dbReference type="AlphaFoldDB" id="A0A3M7DWQ0"/>
<dbReference type="OrthoDB" id="3340390at2759"/>
<evidence type="ECO:0000259" key="5">
    <source>
        <dbReference type="Pfam" id="PF00891"/>
    </source>
</evidence>
<comment type="caution">
    <text evidence="6">The sequence shown here is derived from an EMBL/GenBank/DDBJ whole genome shotgun (WGS) entry which is preliminary data.</text>
</comment>
<dbReference type="SUPFAM" id="SSF53335">
    <property type="entry name" value="S-adenosyl-L-methionine-dependent methyltransferases"/>
    <property type="match status" value="1"/>
</dbReference>
<evidence type="ECO:0000313" key="7">
    <source>
        <dbReference type="Proteomes" id="UP000269276"/>
    </source>
</evidence>
<dbReference type="GO" id="GO:0008171">
    <property type="term" value="F:O-methyltransferase activity"/>
    <property type="evidence" value="ECO:0007669"/>
    <property type="project" value="InterPro"/>
</dbReference>
<dbReference type="VEuPathDB" id="FungiDB:BTJ68_08328"/>
<proteinExistence type="predicted"/>
<keyword evidence="1" id="KW-0489">Methyltransferase</keyword>
<dbReference type="EMBL" id="QWIP01000230">
    <property type="protein sequence ID" value="RMY68590.1"/>
    <property type="molecule type" value="Genomic_DNA"/>
</dbReference>
<dbReference type="Pfam" id="PF00891">
    <property type="entry name" value="Methyltransf_2"/>
    <property type="match status" value="1"/>
</dbReference>
<dbReference type="PANTHER" id="PTHR43712:SF17">
    <property type="entry name" value="O-METHYLTRANSFERASE"/>
    <property type="match status" value="1"/>
</dbReference>